<evidence type="ECO:0000313" key="3">
    <source>
        <dbReference type="Proteomes" id="UP000002247"/>
    </source>
</evidence>
<protein>
    <submittedName>
        <fullName evidence="2">Uncharacterized protein</fullName>
    </submittedName>
</protein>
<feature type="region of interest" description="Disordered" evidence="1">
    <location>
        <begin position="139"/>
        <end position="166"/>
    </location>
</feature>
<dbReference type="STRING" id="640132.Srot_1170"/>
<dbReference type="AlphaFoldDB" id="D6ZFB7"/>
<keyword evidence="3" id="KW-1185">Reference proteome</keyword>
<dbReference type="HOGENOM" id="CLU_100184_0_0_11"/>
<evidence type="ECO:0000256" key="1">
    <source>
        <dbReference type="SAM" id="MobiDB-lite"/>
    </source>
</evidence>
<gene>
    <name evidence="2" type="ordered locus">Srot_1170</name>
</gene>
<dbReference type="Proteomes" id="UP000002247">
    <property type="component" value="Chromosome"/>
</dbReference>
<feature type="compositionally biased region" description="Basic and acidic residues" evidence="1">
    <location>
        <begin position="143"/>
        <end position="153"/>
    </location>
</feature>
<reference evidence="2 3" key="1">
    <citation type="journal article" date="2010" name="Stand. Genomic Sci.">
        <title>Complete genome sequence of Segniliparus rotundus type strain (CDC 1076).</title>
        <authorList>
            <person name="Sikorski J."/>
            <person name="Lapidus A."/>
            <person name="Copeland A."/>
            <person name="Misra M."/>
            <person name="Glavina Del Rio T."/>
            <person name="Nolan M."/>
            <person name="Lucas S."/>
            <person name="Chen F."/>
            <person name="Tice H."/>
            <person name="Cheng J.F."/>
            <person name="Jando M."/>
            <person name="Schneider S."/>
            <person name="Bruce D."/>
            <person name="Goodwin L."/>
            <person name="Pitluck S."/>
            <person name="Liolios K."/>
            <person name="Mikhailova N."/>
            <person name="Pati A."/>
            <person name="Ivanova N."/>
            <person name="Mavromatis K."/>
            <person name="Chen A."/>
            <person name="Palaniappan K."/>
            <person name="Chertkov O."/>
            <person name="Land M."/>
            <person name="Hauser L."/>
            <person name="Chang Y.J."/>
            <person name="Jeffries C.D."/>
            <person name="Brettin T."/>
            <person name="Detter J.C."/>
            <person name="Han C."/>
            <person name="Rohde M."/>
            <person name="Goker M."/>
            <person name="Bristow J."/>
            <person name="Eisen J.A."/>
            <person name="Markowitz V."/>
            <person name="Hugenholtz P."/>
            <person name="Kyrpides N.C."/>
            <person name="Klenk H.P."/>
        </authorList>
    </citation>
    <scope>NUCLEOTIDE SEQUENCE [LARGE SCALE GENOMIC DNA]</scope>
    <source>
        <strain evidence="3">ATCC BAA-972 / CDC 1076 / CIP 108378 / DSM 44985 / JCM 13578</strain>
    </source>
</reference>
<name>D6ZFB7_SEGRD</name>
<dbReference type="eggNOG" id="ENOG5033GYC">
    <property type="taxonomic scope" value="Bacteria"/>
</dbReference>
<organism evidence="2 3">
    <name type="scientific">Segniliparus rotundus (strain ATCC BAA-972 / CDC 1076 / CIP 108378 / DSM 44985 / JCM 13578)</name>
    <dbReference type="NCBI Taxonomy" id="640132"/>
    <lineage>
        <taxon>Bacteria</taxon>
        <taxon>Bacillati</taxon>
        <taxon>Actinomycetota</taxon>
        <taxon>Actinomycetes</taxon>
        <taxon>Mycobacteriales</taxon>
        <taxon>Segniliparaceae</taxon>
        <taxon>Segniliparus</taxon>
    </lineage>
</organism>
<dbReference type="EMBL" id="CP001958">
    <property type="protein sequence ID" value="ADG97641.1"/>
    <property type="molecule type" value="Genomic_DNA"/>
</dbReference>
<evidence type="ECO:0000313" key="2">
    <source>
        <dbReference type="EMBL" id="ADG97641.1"/>
    </source>
</evidence>
<dbReference type="KEGG" id="srt:Srot_1170"/>
<proteinExistence type="predicted"/>
<dbReference type="Pfam" id="PF19457">
    <property type="entry name" value="DUF5994"/>
    <property type="match status" value="1"/>
</dbReference>
<accession>D6ZFB7</accession>
<sequence length="166" mass="18644">MPRHGVTLRLRLKPKAEPTGHVDGAWWPRSRDLAEELPELLRVLGVRLGHVHRVIYRAREWAIAPAQALIAGKRVLLDKSYYQPPGTIRLEGERGRRHTLFVVPPWGVPHLAHDAMMTAAAPNDKTTVADLLEISDATPADLVEQREEEDRWGTDGGALPQPSQRR</sequence>
<dbReference type="InterPro" id="IPR046036">
    <property type="entry name" value="DUF5994"/>
</dbReference>